<dbReference type="RefSeq" id="WP_150903741.1">
    <property type="nucleotide sequence ID" value="NZ_VTWT01000005.1"/>
</dbReference>
<organism evidence="1 2">
    <name type="scientific">Adhaeribacter soli</name>
    <dbReference type="NCBI Taxonomy" id="2607655"/>
    <lineage>
        <taxon>Bacteria</taxon>
        <taxon>Pseudomonadati</taxon>
        <taxon>Bacteroidota</taxon>
        <taxon>Cytophagia</taxon>
        <taxon>Cytophagales</taxon>
        <taxon>Hymenobacteraceae</taxon>
        <taxon>Adhaeribacter</taxon>
    </lineage>
</organism>
<protein>
    <submittedName>
        <fullName evidence="1">Uncharacterized protein</fullName>
    </submittedName>
</protein>
<sequence>MKRISIIGLLLGFWVAPKLSQAQFLNDASVHGDFQLDAQYYKEDKTIGAPEVKERVLSNGFANFIFTAGDFSAGIRYESYLNPLQGFDPRYKGSGIPYRFASYQKDNFQITVGNYYEQFGSGLIFRTYEERGLGFDNSMDGIRVKYKPANGVRLTGILGRQRAFFDLGEGIVRGADAEISLNEVHEKFADLKTNITFGGSFISKFQEDQNPDFNLPENVGAGAARLSLSRGGVTLFGEYAYKANDPSTMNQFNYRPGQALLVTASYSEQGLGVSLGAKRVDNMDFRSDRNANGNVLMLNFLPPLTKQHTYNLPASIYPYATQPLGEMSYQGEVSYNFKRESVLGGKYGTNIAFNYSAVHAPQRDSVSNGESNRRYFTSDFFKFGKQKYFHDFNVEIQKKFSSKLKGTFTYLNFYYDIDVVQGLVGRGTVNANMGVVDLTYKFNSNHSVRTELQALQTEDDQGDWGMALVEYTVAPHWFVAVMDQYNYGNPEKDKKVHYPTGTVGYNRNTSRISLSYGRQRAGIVCVGGVCRNVPASNGLLLSITSSF</sequence>
<accession>A0A5N1J000</accession>
<evidence type="ECO:0000313" key="2">
    <source>
        <dbReference type="Proteomes" id="UP000326570"/>
    </source>
</evidence>
<proteinExistence type="predicted"/>
<dbReference type="Pfam" id="PF19494">
    <property type="entry name" value="DUF6029"/>
    <property type="match status" value="1"/>
</dbReference>
<dbReference type="EMBL" id="VTWT01000005">
    <property type="protein sequence ID" value="KAA9333573.1"/>
    <property type="molecule type" value="Genomic_DNA"/>
</dbReference>
<name>A0A5N1J000_9BACT</name>
<dbReference type="InterPro" id="IPR046070">
    <property type="entry name" value="DUF6029"/>
</dbReference>
<dbReference type="AlphaFoldDB" id="A0A5N1J000"/>
<gene>
    <name evidence="1" type="ORF">F0P94_09965</name>
</gene>
<evidence type="ECO:0000313" key="1">
    <source>
        <dbReference type="EMBL" id="KAA9333573.1"/>
    </source>
</evidence>
<keyword evidence="2" id="KW-1185">Reference proteome</keyword>
<reference evidence="1 2" key="1">
    <citation type="submission" date="2019-09" db="EMBL/GenBank/DDBJ databases">
        <title>Genome sequence of Adhaeribacter sp. M2.</title>
        <authorList>
            <person name="Srinivasan S."/>
        </authorList>
    </citation>
    <scope>NUCLEOTIDE SEQUENCE [LARGE SCALE GENOMIC DNA]</scope>
    <source>
        <strain evidence="1 2">M2</strain>
    </source>
</reference>
<dbReference type="Proteomes" id="UP000326570">
    <property type="component" value="Unassembled WGS sequence"/>
</dbReference>
<comment type="caution">
    <text evidence="1">The sequence shown here is derived from an EMBL/GenBank/DDBJ whole genome shotgun (WGS) entry which is preliminary data.</text>
</comment>